<dbReference type="Pfam" id="PF00753">
    <property type="entry name" value="Lactamase_B"/>
    <property type="match status" value="1"/>
</dbReference>
<dbReference type="InterPro" id="IPR022712">
    <property type="entry name" value="Beta_Casp"/>
</dbReference>
<dbReference type="InterPro" id="IPR011108">
    <property type="entry name" value="RMMBL"/>
</dbReference>
<reference evidence="5" key="1">
    <citation type="submission" date="2016-10" db="EMBL/GenBank/DDBJ databases">
        <authorList>
            <person name="Varghese N."/>
            <person name="Submissions S."/>
        </authorList>
    </citation>
    <scope>NUCLEOTIDE SEQUENCE [LARGE SCALE GENOMIC DNA]</scope>
    <source>
        <strain evidence="5">DSM 25055</strain>
    </source>
</reference>
<evidence type="ECO:0000313" key="5">
    <source>
        <dbReference type="Proteomes" id="UP000199114"/>
    </source>
</evidence>
<evidence type="ECO:0000256" key="1">
    <source>
        <dbReference type="ARBA" id="ARBA00022801"/>
    </source>
</evidence>
<dbReference type="Gene3D" id="3.40.50.10890">
    <property type="match status" value="1"/>
</dbReference>
<protein>
    <recommendedName>
        <fullName evidence="6">Metallo-beta-lactamase family protein</fullName>
    </recommendedName>
</protein>
<dbReference type="EMBL" id="FOFD01000001">
    <property type="protein sequence ID" value="SEP98694.1"/>
    <property type="molecule type" value="Genomic_DNA"/>
</dbReference>
<dbReference type="PANTHER" id="PTHR11203">
    <property type="entry name" value="CLEAVAGE AND POLYADENYLATION SPECIFICITY FACTOR FAMILY MEMBER"/>
    <property type="match status" value="1"/>
</dbReference>
<dbReference type="GO" id="GO:0016787">
    <property type="term" value="F:hydrolase activity"/>
    <property type="evidence" value="ECO:0007669"/>
    <property type="project" value="UniProtKB-KW"/>
</dbReference>
<proteinExistence type="predicted"/>
<dbReference type="InterPro" id="IPR050698">
    <property type="entry name" value="MBL"/>
</dbReference>
<dbReference type="Proteomes" id="UP000199114">
    <property type="component" value="Unassembled WGS sequence"/>
</dbReference>
<feature type="domain" description="Beta-Casp" evidence="3">
    <location>
        <begin position="280"/>
        <end position="418"/>
    </location>
</feature>
<name>A0A1H9CC19_9EURY</name>
<keyword evidence="5" id="KW-1185">Reference proteome</keyword>
<dbReference type="SMART" id="SM00849">
    <property type="entry name" value="Lactamase_B"/>
    <property type="match status" value="1"/>
</dbReference>
<evidence type="ECO:0000259" key="2">
    <source>
        <dbReference type="SMART" id="SM00849"/>
    </source>
</evidence>
<accession>A0A1H9CC19</accession>
<dbReference type="AlphaFoldDB" id="A0A1H9CC19"/>
<sequence length="606" mass="65691">MTGINRDAPWLPADAGPAFDPLEHADIRPSADRPMVVTPRGGDREVGRSCYQVDTEYGTYLVDCGLNQGDGGDYPDFRGLDPESVDAVFLTHAHIDHCGGLPVLEARGLLDDDAPIVATRPTIDLAETLLEDSLTIHRREANRRGGCQRFTRADVSAVLERFEPVDYGGGRVEAVAASVDSDPLVFQLGNAAHLLGSAWLMLQTSGYRVVFSGDLGGRADHLPDITPPPQADLLLLESTYGATHSHTSFDDAQAAIYEAVERALNDRKPVLIPTFAVGRAQTLQLLFSNRLHTLPNDLGDRVRLVVDGLAQEATALYHEYVTSEYVDDAIANRARESGDATPFSPPQVEFPQSDADRRAILEDADPATGGRVPIIVAPSGMLTGGNSPRYLVEMASRFHAATVLLTGYQAQQTVGRTIRNQVDAGTDEVRFTTDADPFGTDWPAADTVTWIATEDGSEPRTRVTIPSEWVATVDGLSGHAAQHGLLEFARTVDPETIALIHGPDYAQEHLGNHLAKNVDSVGSVTRSRRLTPIAVEREGDPETAALSPELFESDHETAYDQLEDVFELLAALNEDVAAARTDTGRSEAEIRAIVRDELERADLLEE</sequence>
<dbReference type="InterPro" id="IPR036866">
    <property type="entry name" value="RibonucZ/Hydroxyglut_hydro"/>
</dbReference>
<dbReference type="InterPro" id="IPR001279">
    <property type="entry name" value="Metallo-B-lactamas"/>
</dbReference>
<dbReference type="CDD" id="cd16295">
    <property type="entry name" value="TTHA0252-CPSF-like_MBL-fold"/>
    <property type="match status" value="1"/>
</dbReference>
<feature type="domain" description="Metallo-beta-lactamase" evidence="2">
    <location>
        <begin position="47"/>
        <end position="275"/>
    </location>
</feature>
<gene>
    <name evidence="4" type="ORF">SAMN04489841_1010</name>
</gene>
<dbReference type="RefSeq" id="WP_090614876.1">
    <property type="nucleotide sequence ID" value="NZ_FOFD01000001.1"/>
</dbReference>
<evidence type="ECO:0000313" key="4">
    <source>
        <dbReference type="EMBL" id="SEP98694.1"/>
    </source>
</evidence>
<dbReference type="Pfam" id="PF07521">
    <property type="entry name" value="RMMBL"/>
    <property type="match status" value="1"/>
</dbReference>
<organism evidence="4 5">
    <name type="scientific">Natrinema salaciae</name>
    <dbReference type="NCBI Taxonomy" id="1186196"/>
    <lineage>
        <taxon>Archaea</taxon>
        <taxon>Methanobacteriati</taxon>
        <taxon>Methanobacteriota</taxon>
        <taxon>Stenosarchaea group</taxon>
        <taxon>Halobacteria</taxon>
        <taxon>Halobacteriales</taxon>
        <taxon>Natrialbaceae</taxon>
        <taxon>Natrinema</taxon>
    </lineage>
</organism>
<dbReference type="PANTHER" id="PTHR11203:SF37">
    <property type="entry name" value="INTEGRATOR COMPLEX SUBUNIT 11"/>
    <property type="match status" value="1"/>
</dbReference>
<dbReference type="GO" id="GO:0004521">
    <property type="term" value="F:RNA endonuclease activity"/>
    <property type="evidence" value="ECO:0007669"/>
    <property type="project" value="TreeGrafter"/>
</dbReference>
<keyword evidence="1" id="KW-0378">Hydrolase</keyword>
<dbReference type="SUPFAM" id="SSF56281">
    <property type="entry name" value="Metallo-hydrolase/oxidoreductase"/>
    <property type="match status" value="2"/>
</dbReference>
<dbReference type="Pfam" id="PF10996">
    <property type="entry name" value="Beta-Casp"/>
    <property type="match status" value="1"/>
</dbReference>
<dbReference type="Gene3D" id="3.60.15.10">
    <property type="entry name" value="Ribonuclease Z/Hydroxyacylglutathione hydrolase-like"/>
    <property type="match status" value="1"/>
</dbReference>
<evidence type="ECO:0008006" key="6">
    <source>
        <dbReference type="Google" id="ProtNLM"/>
    </source>
</evidence>
<evidence type="ECO:0000259" key="3">
    <source>
        <dbReference type="SMART" id="SM01027"/>
    </source>
</evidence>
<dbReference type="SMART" id="SM01027">
    <property type="entry name" value="Beta-Casp"/>
    <property type="match status" value="1"/>
</dbReference>